<feature type="domain" description="Nudix hydrolase" evidence="1">
    <location>
        <begin position="47"/>
        <end position="184"/>
    </location>
</feature>
<dbReference type="AlphaFoldDB" id="A0A9P5N3U4"/>
<dbReference type="PANTHER" id="PTHR12992:SF45">
    <property type="entry name" value="NUDIX HYDROLASE DOMAIN-CONTAINING PROTEIN"/>
    <property type="match status" value="1"/>
</dbReference>
<keyword evidence="3" id="KW-1185">Reference proteome</keyword>
<evidence type="ECO:0000259" key="1">
    <source>
        <dbReference type="PROSITE" id="PS51462"/>
    </source>
</evidence>
<dbReference type="SUPFAM" id="SSF55811">
    <property type="entry name" value="Nudix"/>
    <property type="match status" value="1"/>
</dbReference>
<reference evidence="2" key="1">
    <citation type="submission" date="2019-10" db="EMBL/GenBank/DDBJ databases">
        <authorList>
            <consortium name="DOE Joint Genome Institute"/>
            <person name="Kuo A."/>
            <person name="Miyauchi S."/>
            <person name="Kiss E."/>
            <person name="Drula E."/>
            <person name="Kohler A."/>
            <person name="Sanchez-Garcia M."/>
            <person name="Andreopoulos B."/>
            <person name="Barry K.W."/>
            <person name="Bonito G."/>
            <person name="Buee M."/>
            <person name="Carver A."/>
            <person name="Chen C."/>
            <person name="Cichocki N."/>
            <person name="Clum A."/>
            <person name="Culley D."/>
            <person name="Crous P.W."/>
            <person name="Fauchery L."/>
            <person name="Girlanda M."/>
            <person name="Hayes R."/>
            <person name="Keri Z."/>
            <person name="LaButti K."/>
            <person name="Lipzen A."/>
            <person name="Lombard V."/>
            <person name="Magnuson J."/>
            <person name="Maillard F."/>
            <person name="Morin E."/>
            <person name="Murat C."/>
            <person name="Nolan M."/>
            <person name="Ohm R."/>
            <person name="Pangilinan J."/>
            <person name="Pereira M."/>
            <person name="Perotto S."/>
            <person name="Peter M."/>
            <person name="Riley R."/>
            <person name="Sitrit Y."/>
            <person name="Stielow B."/>
            <person name="Szollosi G."/>
            <person name="Zifcakova L."/>
            <person name="Stursova M."/>
            <person name="Spatafora J.W."/>
            <person name="Tedersoo L."/>
            <person name="Vaario L.-M."/>
            <person name="Yamada A."/>
            <person name="Yan M."/>
            <person name="Wang P."/>
            <person name="Xu J."/>
            <person name="Bruns T."/>
            <person name="Baldrian P."/>
            <person name="Vilgalys R."/>
            <person name="Henrissat B."/>
            <person name="Grigoriev I.V."/>
            <person name="Hibbett D."/>
            <person name="Nagy L.G."/>
            <person name="Martin F.M."/>
        </authorList>
    </citation>
    <scope>NUCLEOTIDE SEQUENCE</scope>
    <source>
        <strain evidence="2">Prilba</strain>
    </source>
</reference>
<dbReference type="PROSITE" id="PS51462">
    <property type="entry name" value="NUDIX"/>
    <property type="match status" value="1"/>
</dbReference>
<sequence>MSPTPVLGTISEDALAALSESSRACIERLCMHEPDRFELTNECVISYVLAAVLVLLYERAGGLRVLLTTRSKELRSHPGQTALPGGKVDQSDAGVVETAFREANEEVGLPLRSPHVHTLCSLEPFVSPKGVLVTPVIAFLDDVGVLDGLQAAPGEVACIFDHPLEAVLEPELLEALALVPRGSDDWPYEAELHNFTDAPWLGSMYRLHRFRSTASPVKGLTADILLATAGIAYARESVFPRWGPGQWRSFGEVQRALEAVTTPARFTPPPGHVVPTTTTVRA</sequence>
<dbReference type="GO" id="GO:0015938">
    <property type="term" value="P:coenzyme A catabolic process"/>
    <property type="evidence" value="ECO:0007669"/>
    <property type="project" value="TreeGrafter"/>
</dbReference>
<evidence type="ECO:0000313" key="3">
    <source>
        <dbReference type="Proteomes" id="UP000759537"/>
    </source>
</evidence>
<proteinExistence type="predicted"/>
<dbReference type="InterPro" id="IPR015797">
    <property type="entry name" value="NUDIX_hydrolase-like_dom_sf"/>
</dbReference>
<organism evidence="2 3">
    <name type="scientific">Russula ochroleuca</name>
    <dbReference type="NCBI Taxonomy" id="152965"/>
    <lineage>
        <taxon>Eukaryota</taxon>
        <taxon>Fungi</taxon>
        <taxon>Dikarya</taxon>
        <taxon>Basidiomycota</taxon>
        <taxon>Agaricomycotina</taxon>
        <taxon>Agaricomycetes</taxon>
        <taxon>Russulales</taxon>
        <taxon>Russulaceae</taxon>
        <taxon>Russula</taxon>
    </lineage>
</organism>
<evidence type="ECO:0000313" key="2">
    <source>
        <dbReference type="EMBL" id="KAF8485813.1"/>
    </source>
</evidence>
<dbReference type="Gene3D" id="3.90.79.10">
    <property type="entry name" value="Nucleoside Triphosphate Pyrophosphohydrolase"/>
    <property type="match status" value="1"/>
</dbReference>
<dbReference type="CDD" id="cd03426">
    <property type="entry name" value="NUDIX_CoAse_Nudt7"/>
    <property type="match status" value="1"/>
</dbReference>
<dbReference type="EMBL" id="WHVB01000002">
    <property type="protein sequence ID" value="KAF8485813.1"/>
    <property type="molecule type" value="Genomic_DNA"/>
</dbReference>
<accession>A0A9P5N3U4</accession>
<dbReference type="InterPro" id="IPR045121">
    <property type="entry name" value="CoAse"/>
</dbReference>
<dbReference type="OrthoDB" id="10260614at2759"/>
<dbReference type="PANTHER" id="PTHR12992">
    <property type="entry name" value="NUDIX HYDROLASE"/>
    <property type="match status" value="1"/>
</dbReference>
<protein>
    <submittedName>
        <fullName evidence="2">NUDIX hydrolase domain-like protein</fullName>
    </submittedName>
</protein>
<gene>
    <name evidence="2" type="ORF">DFH94DRAFT_621892</name>
</gene>
<dbReference type="InterPro" id="IPR000086">
    <property type="entry name" value="NUDIX_hydrolase_dom"/>
</dbReference>
<reference evidence="2" key="2">
    <citation type="journal article" date="2020" name="Nat. Commun.">
        <title>Large-scale genome sequencing of mycorrhizal fungi provides insights into the early evolution of symbiotic traits.</title>
        <authorList>
            <person name="Miyauchi S."/>
            <person name="Kiss E."/>
            <person name="Kuo A."/>
            <person name="Drula E."/>
            <person name="Kohler A."/>
            <person name="Sanchez-Garcia M."/>
            <person name="Morin E."/>
            <person name="Andreopoulos B."/>
            <person name="Barry K.W."/>
            <person name="Bonito G."/>
            <person name="Buee M."/>
            <person name="Carver A."/>
            <person name="Chen C."/>
            <person name="Cichocki N."/>
            <person name="Clum A."/>
            <person name="Culley D."/>
            <person name="Crous P.W."/>
            <person name="Fauchery L."/>
            <person name="Girlanda M."/>
            <person name="Hayes R.D."/>
            <person name="Keri Z."/>
            <person name="LaButti K."/>
            <person name="Lipzen A."/>
            <person name="Lombard V."/>
            <person name="Magnuson J."/>
            <person name="Maillard F."/>
            <person name="Murat C."/>
            <person name="Nolan M."/>
            <person name="Ohm R.A."/>
            <person name="Pangilinan J."/>
            <person name="Pereira M.F."/>
            <person name="Perotto S."/>
            <person name="Peter M."/>
            <person name="Pfister S."/>
            <person name="Riley R."/>
            <person name="Sitrit Y."/>
            <person name="Stielow J.B."/>
            <person name="Szollosi G."/>
            <person name="Zifcakova L."/>
            <person name="Stursova M."/>
            <person name="Spatafora J.W."/>
            <person name="Tedersoo L."/>
            <person name="Vaario L.M."/>
            <person name="Yamada A."/>
            <person name="Yan M."/>
            <person name="Wang P."/>
            <person name="Xu J."/>
            <person name="Bruns T."/>
            <person name="Baldrian P."/>
            <person name="Vilgalys R."/>
            <person name="Dunand C."/>
            <person name="Henrissat B."/>
            <person name="Grigoriev I.V."/>
            <person name="Hibbett D."/>
            <person name="Nagy L.G."/>
            <person name="Martin F.M."/>
        </authorList>
    </citation>
    <scope>NUCLEOTIDE SEQUENCE</scope>
    <source>
        <strain evidence="2">Prilba</strain>
    </source>
</reference>
<dbReference type="Pfam" id="PF00293">
    <property type="entry name" value="NUDIX"/>
    <property type="match status" value="1"/>
</dbReference>
<comment type="caution">
    <text evidence="2">The sequence shown here is derived from an EMBL/GenBank/DDBJ whole genome shotgun (WGS) entry which is preliminary data.</text>
</comment>
<dbReference type="Proteomes" id="UP000759537">
    <property type="component" value="Unassembled WGS sequence"/>
</dbReference>
<name>A0A9P5N3U4_9AGAM</name>
<keyword evidence="2" id="KW-0378">Hydrolase</keyword>
<dbReference type="GO" id="GO:0010945">
    <property type="term" value="F:coenzyme A diphosphatase activity"/>
    <property type="evidence" value="ECO:0007669"/>
    <property type="project" value="InterPro"/>
</dbReference>